<evidence type="ECO:0000256" key="2">
    <source>
        <dbReference type="ARBA" id="ARBA00022801"/>
    </source>
</evidence>
<keyword evidence="5" id="KW-1185">Reference proteome</keyword>
<dbReference type="PANTHER" id="PTHR43046:SF2">
    <property type="entry name" value="8-OXO-DGTP DIPHOSPHATASE-RELATED"/>
    <property type="match status" value="1"/>
</dbReference>
<evidence type="ECO:0000256" key="1">
    <source>
        <dbReference type="ARBA" id="ARBA00001946"/>
    </source>
</evidence>
<dbReference type="Gene3D" id="3.90.79.10">
    <property type="entry name" value="Nucleoside Triphosphate Pyrophosphohydrolase"/>
    <property type="match status" value="1"/>
</dbReference>
<dbReference type="Proteomes" id="UP001500013">
    <property type="component" value="Unassembled WGS sequence"/>
</dbReference>
<evidence type="ECO:0000313" key="5">
    <source>
        <dbReference type="Proteomes" id="UP001500013"/>
    </source>
</evidence>
<dbReference type="CDD" id="cd04690">
    <property type="entry name" value="NUDIX_Hydrolase"/>
    <property type="match status" value="1"/>
</dbReference>
<evidence type="ECO:0000313" key="4">
    <source>
        <dbReference type="EMBL" id="GAA1969216.1"/>
    </source>
</evidence>
<evidence type="ECO:0000259" key="3">
    <source>
        <dbReference type="PROSITE" id="PS51462"/>
    </source>
</evidence>
<proteinExistence type="predicted"/>
<dbReference type="InterPro" id="IPR000086">
    <property type="entry name" value="NUDIX_hydrolase_dom"/>
</dbReference>
<comment type="cofactor">
    <cofactor evidence="1">
        <name>Mg(2+)</name>
        <dbReference type="ChEBI" id="CHEBI:18420"/>
    </cofactor>
</comment>
<dbReference type="InterPro" id="IPR015797">
    <property type="entry name" value="NUDIX_hydrolase-like_dom_sf"/>
</dbReference>
<reference evidence="4 5" key="1">
    <citation type="journal article" date="2019" name="Int. J. Syst. Evol. Microbiol.">
        <title>The Global Catalogue of Microorganisms (GCM) 10K type strain sequencing project: providing services to taxonomists for standard genome sequencing and annotation.</title>
        <authorList>
            <consortium name="The Broad Institute Genomics Platform"/>
            <consortium name="The Broad Institute Genome Sequencing Center for Infectious Disease"/>
            <person name="Wu L."/>
            <person name="Ma J."/>
        </authorList>
    </citation>
    <scope>NUCLEOTIDE SEQUENCE [LARGE SCALE GENOMIC DNA]</scope>
    <source>
        <strain evidence="4 5">JCM 15628</strain>
    </source>
</reference>
<accession>A0ABN2RHG8</accession>
<dbReference type="SUPFAM" id="SSF55811">
    <property type="entry name" value="Nudix"/>
    <property type="match status" value="1"/>
</dbReference>
<name>A0ABN2RHG8_9MICO</name>
<keyword evidence="2" id="KW-0378">Hydrolase</keyword>
<dbReference type="PANTHER" id="PTHR43046">
    <property type="entry name" value="GDP-MANNOSE MANNOSYL HYDROLASE"/>
    <property type="match status" value="1"/>
</dbReference>
<gene>
    <name evidence="4" type="ORF">GCM10009817_06480</name>
</gene>
<feature type="domain" description="Nudix hydrolase" evidence="3">
    <location>
        <begin position="14"/>
        <end position="139"/>
    </location>
</feature>
<dbReference type="RefSeq" id="WP_344058356.1">
    <property type="nucleotide sequence ID" value="NZ_BAAAPU010000003.1"/>
</dbReference>
<dbReference type="EMBL" id="BAAAPU010000003">
    <property type="protein sequence ID" value="GAA1969216.1"/>
    <property type="molecule type" value="Genomic_DNA"/>
</dbReference>
<dbReference type="Pfam" id="PF00293">
    <property type="entry name" value="NUDIX"/>
    <property type="match status" value="1"/>
</dbReference>
<dbReference type="PROSITE" id="PS51462">
    <property type="entry name" value="NUDIX"/>
    <property type="match status" value="1"/>
</dbReference>
<comment type="caution">
    <text evidence="4">The sequence shown here is derived from an EMBL/GenBank/DDBJ whole genome shotgun (WGS) entry which is preliminary data.</text>
</comment>
<organism evidence="4 5">
    <name type="scientific">Terrabacter lapilli</name>
    <dbReference type="NCBI Taxonomy" id="436231"/>
    <lineage>
        <taxon>Bacteria</taxon>
        <taxon>Bacillati</taxon>
        <taxon>Actinomycetota</taxon>
        <taxon>Actinomycetes</taxon>
        <taxon>Micrococcales</taxon>
        <taxon>Intrasporangiaceae</taxon>
        <taxon>Terrabacter</taxon>
    </lineage>
</organism>
<protein>
    <submittedName>
        <fullName evidence="4">NUDIX domain-containing protein</fullName>
    </submittedName>
</protein>
<sequence length="144" mass="15663">MSDPSASPVPTPPPFVDKVAWVQVVDRRLLVARSAGRELFYLPGGKREPGESDTQTLAREIEEELAVAIDPATAVHVGTFEAPADTRPDGRPVRLTCYTAEHRGELVPSSEIEEIAWLTVADGHRVSAANRLVLVYLHEAGLLD</sequence>